<name>A0A369J3S9_HYPMA</name>
<evidence type="ECO:0000256" key="1">
    <source>
        <dbReference type="SAM" id="MobiDB-lite"/>
    </source>
</evidence>
<feature type="compositionally biased region" description="Basic and acidic residues" evidence="1">
    <location>
        <begin position="720"/>
        <end position="737"/>
    </location>
</feature>
<feature type="region of interest" description="Disordered" evidence="1">
    <location>
        <begin position="494"/>
        <end position="514"/>
    </location>
</feature>
<feature type="region of interest" description="Disordered" evidence="1">
    <location>
        <begin position="63"/>
        <end position="93"/>
    </location>
</feature>
<keyword evidence="4" id="KW-1185">Reference proteome</keyword>
<evidence type="ECO:0000313" key="3">
    <source>
        <dbReference type="EMBL" id="RDB16699.1"/>
    </source>
</evidence>
<keyword evidence="2" id="KW-0732">Signal</keyword>
<feature type="chain" id="PRO_5016777399" evidence="2">
    <location>
        <begin position="21"/>
        <end position="737"/>
    </location>
</feature>
<evidence type="ECO:0000313" key="4">
    <source>
        <dbReference type="Proteomes" id="UP000076154"/>
    </source>
</evidence>
<sequence>MKYSQAVIVACVGGAALVSAIPTLNPADADLVARNPTTTPRKSRSSRIGKGLGRAISYGGTFAQSASGGQAQELNRREPTKQKIRKASSSIKRVGSSAIASAGGGQAVVQNLGAVAGMVNNFRQSQNQVQRRDAATGTEPDPEAAAPAADAQAPAAHGGKGGRKGSKASRKSKWQGKSPEEKAKLKAGRKAKKASRRARKSGAAATTPTDATSTPPADASVAARDVDELDARGFFSNLKGNYRQAKADRAQAKADKLAAKVGMPEDPSLAQRDLSDEEFLAMRDLEFDELDARGFVSNLKGNYRQAKADRAQAKADKLAAKVADPALAQRDLLDDEVLALRDLVDILDSREFEEELEARGLRSGWRALKNTVSGKGRGGVPTPDATADPTVAQRDLFEEESLVLRDLDFDELEARGFISNLKGNYRQSRADRAQAKADKLAAKVADPALAQRDLLDEEVLALRDLVDILDSREFEEELDARGVRSGWRALKNTVRGKRPGVPTPDASADPSVSKRDIEDFLESREFEEELEARGIRDGWRALKNTFKGKTPGSSAAAPVDPTLVQRALEYLLESREFEEELEARGILDGFRALKNTLKGKIPSSSAAPVDPTLVQRDLEDFLESREFEEDLEARGLRSGWRALKNTVRGKRPGVPAPDASADPTVAQRDAEDELSARNIADAFRAIGDLFGGNKKKAAAPAAAAPAPAAPAPVEEAPAAAERDVEIDTRGFEINELD</sequence>
<feature type="region of interest" description="Disordered" evidence="1">
    <location>
        <begin position="126"/>
        <end position="222"/>
    </location>
</feature>
<evidence type="ECO:0000256" key="2">
    <source>
        <dbReference type="SAM" id="SignalP"/>
    </source>
</evidence>
<feature type="compositionally biased region" description="Basic residues" evidence="1">
    <location>
        <begin position="185"/>
        <end position="200"/>
    </location>
</feature>
<feature type="compositionally biased region" description="Polar residues" evidence="1">
    <location>
        <begin position="63"/>
        <end position="73"/>
    </location>
</feature>
<reference evidence="3" key="1">
    <citation type="submission" date="2018-04" db="EMBL/GenBank/DDBJ databases">
        <title>Whole genome sequencing of Hypsizygus marmoreus.</title>
        <authorList>
            <person name="Choi I.-G."/>
            <person name="Min B."/>
            <person name="Kim J.-G."/>
            <person name="Kim S."/>
            <person name="Oh Y.-L."/>
            <person name="Kong W.-S."/>
            <person name="Park H."/>
            <person name="Jeong J."/>
            <person name="Song E.-S."/>
        </authorList>
    </citation>
    <scope>NUCLEOTIDE SEQUENCE [LARGE SCALE GENOMIC DNA]</scope>
    <source>
        <strain evidence="3">51987-8</strain>
    </source>
</reference>
<proteinExistence type="predicted"/>
<comment type="caution">
    <text evidence="3">The sequence shown here is derived from an EMBL/GenBank/DDBJ whole genome shotgun (WGS) entry which is preliminary data.</text>
</comment>
<feature type="region of interest" description="Disordered" evidence="1">
    <location>
        <begin position="647"/>
        <end position="671"/>
    </location>
</feature>
<feature type="compositionally biased region" description="Low complexity" evidence="1">
    <location>
        <begin position="135"/>
        <end position="157"/>
    </location>
</feature>
<dbReference type="EMBL" id="LUEZ02000122">
    <property type="protein sequence ID" value="RDB16699.1"/>
    <property type="molecule type" value="Genomic_DNA"/>
</dbReference>
<feature type="region of interest" description="Disordered" evidence="1">
    <location>
        <begin position="694"/>
        <end position="737"/>
    </location>
</feature>
<dbReference type="OrthoDB" id="3070314at2759"/>
<feature type="compositionally biased region" description="Basic residues" evidence="1">
    <location>
        <begin position="160"/>
        <end position="174"/>
    </location>
</feature>
<feature type="compositionally biased region" description="Low complexity" evidence="1">
    <location>
        <begin position="201"/>
        <end position="220"/>
    </location>
</feature>
<feature type="compositionally biased region" description="Low complexity" evidence="1">
    <location>
        <begin position="698"/>
        <end position="719"/>
    </location>
</feature>
<protein>
    <submittedName>
        <fullName evidence="3">Uncharacterized protein</fullName>
    </submittedName>
</protein>
<dbReference type="Proteomes" id="UP000076154">
    <property type="component" value="Unassembled WGS sequence"/>
</dbReference>
<gene>
    <name evidence="3" type="ORF">Hypma_002535</name>
</gene>
<organism evidence="3 4">
    <name type="scientific">Hypsizygus marmoreus</name>
    <name type="common">White beech mushroom</name>
    <name type="synonym">Agaricus marmoreus</name>
    <dbReference type="NCBI Taxonomy" id="39966"/>
    <lineage>
        <taxon>Eukaryota</taxon>
        <taxon>Fungi</taxon>
        <taxon>Dikarya</taxon>
        <taxon>Basidiomycota</taxon>
        <taxon>Agaricomycotina</taxon>
        <taxon>Agaricomycetes</taxon>
        <taxon>Agaricomycetidae</taxon>
        <taxon>Agaricales</taxon>
        <taxon>Tricholomatineae</taxon>
        <taxon>Lyophyllaceae</taxon>
        <taxon>Hypsizygus</taxon>
    </lineage>
</organism>
<dbReference type="AlphaFoldDB" id="A0A369J3S9"/>
<dbReference type="InParanoid" id="A0A369J3S9"/>
<feature type="signal peptide" evidence="2">
    <location>
        <begin position="1"/>
        <end position="20"/>
    </location>
</feature>
<accession>A0A369J3S9</accession>